<keyword evidence="1" id="KW-0472">Membrane</keyword>
<dbReference type="AlphaFoldDB" id="A0A0A0JI35"/>
<proteinExistence type="predicted"/>
<dbReference type="RefSeq" id="WP_035905926.1">
    <property type="nucleotide sequence ID" value="NZ_AVPK01000007.1"/>
</dbReference>
<dbReference type="OrthoDB" id="4571921at2"/>
<name>A0A0A0JI35_9MICO</name>
<reference evidence="2 3" key="1">
    <citation type="submission" date="2013-08" db="EMBL/GenBank/DDBJ databases">
        <title>The genome sequence of Knoellia subterranea.</title>
        <authorList>
            <person name="Zhu W."/>
            <person name="Wang G."/>
        </authorList>
    </citation>
    <scope>NUCLEOTIDE SEQUENCE [LARGE SCALE GENOMIC DNA]</scope>
    <source>
        <strain evidence="2 3">KCTC 19937</strain>
    </source>
</reference>
<protein>
    <submittedName>
        <fullName evidence="2">Uncharacterized protein</fullName>
    </submittedName>
</protein>
<dbReference type="STRING" id="1385521.N803_16520"/>
<feature type="transmembrane region" description="Helical" evidence="1">
    <location>
        <begin position="44"/>
        <end position="68"/>
    </location>
</feature>
<evidence type="ECO:0000313" key="3">
    <source>
        <dbReference type="Proteomes" id="UP000030011"/>
    </source>
</evidence>
<feature type="transmembrane region" description="Helical" evidence="1">
    <location>
        <begin position="80"/>
        <end position="100"/>
    </location>
</feature>
<feature type="transmembrane region" description="Helical" evidence="1">
    <location>
        <begin position="120"/>
        <end position="142"/>
    </location>
</feature>
<dbReference type="Proteomes" id="UP000030011">
    <property type="component" value="Unassembled WGS sequence"/>
</dbReference>
<keyword evidence="1" id="KW-1133">Transmembrane helix</keyword>
<evidence type="ECO:0000313" key="2">
    <source>
        <dbReference type="EMBL" id="KGN37020.1"/>
    </source>
</evidence>
<sequence>MTRGPRWVGAACAALWLVPVAVVLWLTVNAWFFRDEPADDPHGYVGIFGLLFSVPALIFAGLAIRALWLLAPGRRGAGTWLLVVGILGGGIGVMLLPGALMPMTGPGTPGIEQSWPDWPLVGMAVAPLALAVVTIVAAALLMRAERPAPPALPLPAEQSPSAPGR</sequence>
<organism evidence="2 3">
    <name type="scientific">Knoellia subterranea KCTC 19937</name>
    <dbReference type="NCBI Taxonomy" id="1385521"/>
    <lineage>
        <taxon>Bacteria</taxon>
        <taxon>Bacillati</taxon>
        <taxon>Actinomycetota</taxon>
        <taxon>Actinomycetes</taxon>
        <taxon>Micrococcales</taxon>
        <taxon>Intrasporangiaceae</taxon>
        <taxon>Knoellia</taxon>
    </lineage>
</organism>
<keyword evidence="1" id="KW-0812">Transmembrane</keyword>
<keyword evidence="3" id="KW-1185">Reference proteome</keyword>
<feature type="transmembrane region" description="Helical" evidence="1">
    <location>
        <begin position="7"/>
        <end position="32"/>
    </location>
</feature>
<accession>A0A0A0JI35</accession>
<dbReference type="EMBL" id="AVPK01000007">
    <property type="protein sequence ID" value="KGN37020.1"/>
    <property type="molecule type" value="Genomic_DNA"/>
</dbReference>
<gene>
    <name evidence="2" type="ORF">N803_16520</name>
</gene>
<comment type="caution">
    <text evidence="2">The sequence shown here is derived from an EMBL/GenBank/DDBJ whole genome shotgun (WGS) entry which is preliminary data.</text>
</comment>
<evidence type="ECO:0000256" key="1">
    <source>
        <dbReference type="SAM" id="Phobius"/>
    </source>
</evidence>